<evidence type="ECO:0000256" key="4">
    <source>
        <dbReference type="ARBA" id="ARBA00023136"/>
    </source>
</evidence>
<keyword evidence="10" id="KW-1185">Reference proteome</keyword>
<evidence type="ECO:0000259" key="8">
    <source>
        <dbReference type="Pfam" id="PF20684"/>
    </source>
</evidence>
<dbReference type="Proteomes" id="UP001369815">
    <property type="component" value="Unassembled WGS sequence"/>
</dbReference>
<evidence type="ECO:0000256" key="2">
    <source>
        <dbReference type="ARBA" id="ARBA00022692"/>
    </source>
</evidence>
<feature type="transmembrane region" description="Helical" evidence="7">
    <location>
        <begin position="27"/>
        <end position="47"/>
    </location>
</feature>
<evidence type="ECO:0000313" key="10">
    <source>
        <dbReference type="Proteomes" id="UP001369815"/>
    </source>
</evidence>
<dbReference type="InterPro" id="IPR049326">
    <property type="entry name" value="Rhodopsin_dom_fungi"/>
</dbReference>
<dbReference type="GO" id="GO:0016020">
    <property type="term" value="C:membrane"/>
    <property type="evidence" value="ECO:0007669"/>
    <property type="project" value="UniProtKB-SubCell"/>
</dbReference>
<feature type="transmembrane region" description="Helical" evidence="7">
    <location>
        <begin position="118"/>
        <end position="138"/>
    </location>
</feature>
<reference evidence="9 10" key="1">
    <citation type="journal article" date="2024" name="Front Chem Biol">
        <title>Unveiling the potential of Daldinia eschscholtzii MFLUCC 19-0629 through bioactivity and bioinformatics studies for enhanced sustainable agriculture production.</title>
        <authorList>
            <person name="Brooks S."/>
            <person name="Weaver J.A."/>
            <person name="Klomchit A."/>
            <person name="Alharthi S.A."/>
            <person name="Onlamun T."/>
            <person name="Nurani R."/>
            <person name="Vong T.K."/>
            <person name="Alberti F."/>
            <person name="Greco C."/>
        </authorList>
    </citation>
    <scope>NUCLEOTIDE SEQUENCE [LARGE SCALE GENOMIC DNA]</scope>
    <source>
        <strain evidence="9">MFLUCC 19-0629</strain>
    </source>
</reference>
<evidence type="ECO:0000256" key="3">
    <source>
        <dbReference type="ARBA" id="ARBA00022989"/>
    </source>
</evidence>
<feature type="transmembrane region" description="Helical" evidence="7">
    <location>
        <begin position="190"/>
        <end position="212"/>
    </location>
</feature>
<keyword evidence="3 7" id="KW-1133">Transmembrane helix</keyword>
<name>A0AAX6MDN4_9PEZI</name>
<feature type="domain" description="Rhodopsin" evidence="8">
    <location>
        <begin position="50"/>
        <end position="255"/>
    </location>
</feature>
<feature type="transmembrane region" description="Helical" evidence="7">
    <location>
        <begin position="84"/>
        <end position="106"/>
    </location>
</feature>
<sequence>MAEVGIMPPPEGVTPDFYSWTSLQTTLVILFGVTFAVATILLGLRLYTAFGIVKKLDWDIPVPAGFGRHLWDVTPTQLQGYYKVLSLLAITYIWPPSLTKLALLVLYLRLNPSKPFHICVYASGFLIATFTIVFTVLFLGPCDPLSVGSGVCLNNIAIAQAVLNIVSDVIIIVLPIPMIHGLHMPLRQKIAVGLLIGMGSAVIIVSIARVAYVRAMQMNPDVTWTQASTAVLSTLELNIGIMGNCILRLKPLIQKHFPSWRSSAGNSGTPGSYGQSGNAVRTWGSSGIKGNQAYKLESMERGTFRDGERNTGKDIYVVNDYRVEYETTGSGQTGPARTGSTESILAPERDSQRVV</sequence>
<comment type="caution">
    <text evidence="9">The sequence shown here is derived from an EMBL/GenBank/DDBJ whole genome shotgun (WGS) entry which is preliminary data.</text>
</comment>
<comment type="similarity">
    <text evidence="5">Belongs to the SAT4 family.</text>
</comment>
<comment type="subcellular location">
    <subcellularLocation>
        <location evidence="1">Membrane</location>
        <topology evidence="1">Multi-pass membrane protein</topology>
    </subcellularLocation>
</comment>
<evidence type="ECO:0000256" key="1">
    <source>
        <dbReference type="ARBA" id="ARBA00004141"/>
    </source>
</evidence>
<feature type="region of interest" description="Disordered" evidence="6">
    <location>
        <begin position="326"/>
        <end position="355"/>
    </location>
</feature>
<protein>
    <recommendedName>
        <fullName evidence="8">Rhodopsin domain-containing protein</fullName>
    </recommendedName>
</protein>
<dbReference type="PANTHER" id="PTHR33048:SF129">
    <property type="entry name" value="INTEGRAL MEMBRANE PROTEIN-RELATED"/>
    <property type="match status" value="1"/>
</dbReference>
<proteinExistence type="inferred from homology"/>
<dbReference type="EMBL" id="JBANMG010000007">
    <property type="protein sequence ID" value="KAK6950755.1"/>
    <property type="molecule type" value="Genomic_DNA"/>
</dbReference>
<accession>A0AAX6MDN4</accession>
<dbReference type="InterPro" id="IPR052337">
    <property type="entry name" value="SAT4-like"/>
</dbReference>
<dbReference type="AlphaFoldDB" id="A0AAX6MDN4"/>
<evidence type="ECO:0000256" key="6">
    <source>
        <dbReference type="SAM" id="MobiDB-lite"/>
    </source>
</evidence>
<feature type="transmembrane region" description="Helical" evidence="7">
    <location>
        <begin position="158"/>
        <end position="178"/>
    </location>
</feature>
<organism evidence="9 10">
    <name type="scientific">Daldinia eschscholtzii</name>
    <dbReference type="NCBI Taxonomy" id="292717"/>
    <lineage>
        <taxon>Eukaryota</taxon>
        <taxon>Fungi</taxon>
        <taxon>Dikarya</taxon>
        <taxon>Ascomycota</taxon>
        <taxon>Pezizomycotina</taxon>
        <taxon>Sordariomycetes</taxon>
        <taxon>Xylariomycetidae</taxon>
        <taxon>Xylariales</taxon>
        <taxon>Hypoxylaceae</taxon>
        <taxon>Daldinia</taxon>
    </lineage>
</organism>
<feature type="compositionally biased region" description="Polar residues" evidence="6">
    <location>
        <begin position="327"/>
        <end position="343"/>
    </location>
</feature>
<keyword evidence="2 7" id="KW-0812">Transmembrane</keyword>
<evidence type="ECO:0000313" key="9">
    <source>
        <dbReference type="EMBL" id="KAK6950755.1"/>
    </source>
</evidence>
<evidence type="ECO:0000256" key="7">
    <source>
        <dbReference type="SAM" id="Phobius"/>
    </source>
</evidence>
<dbReference type="PANTHER" id="PTHR33048">
    <property type="entry name" value="PTH11-LIKE INTEGRAL MEMBRANE PROTEIN (AFU_ORTHOLOGUE AFUA_5G11245)"/>
    <property type="match status" value="1"/>
</dbReference>
<keyword evidence="4 7" id="KW-0472">Membrane</keyword>
<dbReference type="Pfam" id="PF20684">
    <property type="entry name" value="Fung_rhodopsin"/>
    <property type="match status" value="1"/>
</dbReference>
<gene>
    <name evidence="9" type="ORF">Daesc_007280</name>
</gene>
<evidence type="ECO:0000256" key="5">
    <source>
        <dbReference type="ARBA" id="ARBA00038359"/>
    </source>
</evidence>